<gene>
    <name evidence="3" type="ORF">ACFOUW_36590</name>
</gene>
<dbReference type="Proteomes" id="UP001595699">
    <property type="component" value="Unassembled WGS sequence"/>
</dbReference>
<keyword evidence="4" id="KW-1185">Reference proteome</keyword>
<accession>A0ABV7YMH9</accession>
<reference evidence="4" key="1">
    <citation type="journal article" date="2019" name="Int. J. Syst. Evol. Microbiol.">
        <title>The Global Catalogue of Microorganisms (GCM) 10K type strain sequencing project: providing services to taxonomists for standard genome sequencing and annotation.</title>
        <authorList>
            <consortium name="The Broad Institute Genomics Platform"/>
            <consortium name="The Broad Institute Genome Sequencing Center for Infectious Disease"/>
            <person name="Wu L."/>
            <person name="Ma J."/>
        </authorList>
    </citation>
    <scope>NUCLEOTIDE SEQUENCE [LARGE SCALE GENOMIC DNA]</scope>
    <source>
        <strain evidence="4">CGMCC 4.7241</strain>
    </source>
</reference>
<evidence type="ECO:0000313" key="4">
    <source>
        <dbReference type="Proteomes" id="UP001595699"/>
    </source>
</evidence>
<evidence type="ECO:0000256" key="1">
    <source>
        <dbReference type="SAM" id="SignalP"/>
    </source>
</evidence>
<keyword evidence="1" id="KW-0732">Signal</keyword>
<sequence>MNVRIAAVVSSLVLVAATAAACGGSGGDGGGPGASGGGSAGGMVARLNMGDFGGGNAPQRNFNPFLLATKLTTEYTFEPLFMTNRYSCEITPWLGTAYEWETPSKLVVKTRSGVKWSDGKPFSAKDVEFTFNLFKKSPALDTNGLWSKLSSVTADSDQQVTFTFKAPSVPTLNQIVDTAIVPEHIWAKEADPTKFTNPQAVGTGPFKVKSQNSQQLVLERNPQYWQADKVKIRELFFKKATGSAEVDKLRLARGEYDWNAMFVPEIEKTFVAKDPEHNHYWFPPGGNIAIAMNLTKAPFDDLQFRKALTYAIDREEIKNKAQFGYVETASQTSLVLPGQKDWLPAGLENDGKIPYDAAQAKKTLADAGYTTNADGKLLGKDGKPMTFSFMVPNGWVDWIQAAQIVQKNLAALGITIDLQTPQYEKTDADAKSGNFEMMFGVHGGDCNIYQSFQHPFGSSQTAPIGKPAATNYIRFKDAKTDELLDQLVKTVDEAQQKALVQQLAMRMYEQVPDVPLWYGAKWFQYRTEKAIGWPNEKDPYGGPDNQLLIVTKLRPNPDFKG</sequence>
<dbReference type="RefSeq" id="WP_307782398.1">
    <property type="nucleotide sequence ID" value="NZ_JAFBCM010000001.1"/>
</dbReference>
<dbReference type="CDD" id="cd08509">
    <property type="entry name" value="PBP2_TmCBP_oligosaccharides_like"/>
    <property type="match status" value="1"/>
</dbReference>
<feature type="chain" id="PRO_5045848890" evidence="1">
    <location>
        <begin position="22"/>
        <end position="561"/>
    </location>
</feature>
<dbReference type="Gene3D" id="3.10.105.10">
    <property type="entry name" value="Dipeptide-binding Protein, Domain 3"/>
    <property type="match status" value="1"/>
</dbReference>
<dbReference type="InterPro" id="IPR000914">
    <property type="entry name" value="SBP_5_dom"/>
</dbReference>
<dbReference type="PROSITE" id="PS51257">
    <property type="entry name" value="PROKAR_LIPOPROTEIN"/>
    <property type="match status" value="1"/>
</dbReference>
<organism evidence="3 4">
    <name type="scientific">Tenggerimyces flavus</name>
    <dbReference type="NCBI Taxonomy" id="1708749"/>
    <lineage>
        <taxon>Bacteria</taxon>
        <taxon>Bacillati</taxon>
        <taxon>Actinomycetota</taxon>
        <taxon>Actinomycetes</taxon>
        <taxon>Propionibacteriales</taxon>
        <taxon>Nocardioidaceae</taxon>
        <taxon>Tenggerimyces</taxon>
    </lineage>
</organism>
<dbReference type="Gene3D" id="3.40.190.10">
    <property type="entry name" value="Periplasmic binding protein-like II"/>
    <property type="match status" value="1"/>
</dbReference>
<dbReference type="Pfam" id="PF00496">
    <property type="entry name" value="SBP_bac_5"/>
    <property type="match status" value="1"/>
</dbReference>
<evidence type="ECO:0000259" key="2">
    <source>
        <dbReference type="Pfam" id="PF00496"/>
    </source>
</evidence>
<dbReference type="PIRSF" id="PIRSF002741">
    <property type="entry name" value="MppA"/>
    <property type="match status" value="1"/>
</dbReference>
<protein>
    <submittedName>
        <fullName evidence="3">ABC transporter substrate-binding protein</fullName>
    </submittedName>
</protein>
<feature type="domain" description="Solute-binding protein family 5" evidence="2">
    <location>
        <begin position="89"/>
        <end position="460"/>
    </location>
</feature>
<dbReference type="SUPFAM" id="SSF53850">
    <property type="entry name" value="Periplasmic binding protein-like II"/>
    <property type="match status" value="1"/>
</dbReference>
<proteinExistence type="predicted"/>
<dbReference type="PANTHER" id="PTHR30290">
    <property type="entry name" value="PERIPLASMIC BINDING COMPONENT OF ABC TRANSPORTER"/>
    <property type="match status" value="1"/>
</dbReference>
<feature type="signal peptide" evidence="1">
    <location>
        <begin position="1"/>
        <end position="21"/>
    </location>
</feature>
<dbReference type="EMBL" id="JBHRZH010000051">
    <property type="protein sequence ID" value="MFC3766396.1"/>
    <property type="molecule type" value="Genomic_DNA"/>
</dbReference>
<dbReference type="Gene3D" id="3.90.76.10">
    <property type="entry name" value="Dipeptide-binding Protein, Domain 1"/>
    <property type="match status" value="1"/>
</dbReference>
<name>A0ABV7YMH9_9ACTN</name>
<comment type="caution">
    <text evidence="3">The sequence shown here is derived from an EMBL/GenBank/DDBJ whole genome shotgun (WGS) entry which is preliminary data.</text>
</comment>
<dbReference type="InterPro" id="IPR039424">
    <property type="entry name" value="SBP_5"/>
</dbReference>
<dbReference type="InterPro" id="IPR030678">
    <property type="entry name" value="Peptide/Ni-bd"/>
</dbReference>
<evidence type="ECO:0000313" key="3">
    <source>
        <dbReference type="EMBL" id="MFC3766396.1"/>
    </source>
</evidence>